<comment type="caution">
    <text evidence="3">The sequence shown here is derived from an EMBL/GenBank/DDBJ whole genome shotgun (WGS) entry which is preliminary data.</text>
</comment>
<dbReference type="InterPro" id="IPR050625">
    <property type="entry name" value="ParA/MinD_ATPase"/>
</dbReference>
<evidence type="ECO:0000313" key="4">
    <source>
        <dbReference type="Proteomes" id="UP001596045"/>
    </source>
</evidence>
<name>A0ABW0MEN3_9BURK</name>
<keyword evidence="2" id="KW-0067">ATP-binding</keyword>
<reference evidence="4" key="1">
    <citation type="journal article" date="2019" name="Int. J. Syst. Evol. Microbiol.">
        <title>The Global Catalogue of Microorganisms (GCM) 10K type strain sequencing project: providing services to taxonomists for standard genome sequencing and annotation.</title>
        <authorList>
            <consortium name="The Broad Institute Genomics Platform"/>
            <consortium name="The Broad Institute Genome Sequencing Center for Infectious Disease"/>
            <person name="Wu L."/>
            <person name="Ma J."/>
        </authorList>
    </citation>
    <scope>NUCLEOTIDE SEQUENCE [LARGE SCALE GENOMIC DNA]</scope>
    <source>
        <strain evidence="4">JCM 17066</strain>
    </source>
</reference>
<evidence type="ECO:0000313" key="3">
    <source>
        <dbReference type="EMBL" id="MFC5476050.1"/>
    </source>
</evidence>
<dbReference type="InterPro" id="IPR027417">
    <property type="entry name" value="P-loop_NTPase"/>
</dbReference>
<organism evidence="3 4">
    <name type="scientific">Paraherbaspirillum soli</name>
    <dbReference type="NCBI Taxonomy" id="631222"/>
    <lineage>
        <taxon>Bacteria</taxon>
        <taxon>Pseudomonadati</taxon>
        <taxon>Pseudomonadota</taxon>
        <taxon>Betaproteobacteria</taxon>
        <taxon>Burkholderiales</taxon>
        <taxon>Oxalobacteraceae</taxon>
        <taxon>Paraherbaspirillum</taxon>
    </lineage>
</organism>
<protein>
    <submittedName>
        <fullName evidence="3">MinD/ParA family protein</fullName>
    </submittedName>
</protein>
<accession>A0ABW0MEN3</accession>
<proteinExistence type="predicted"/>
<dbReference type="PANTHER" id="PTHR43384">
    <property type="entry name" value="SEPTUM SITE-DETERMINING PROTEIN MIND HOMOLOG, CHLOROPLASTIC-RELATED"/>
    <property type="match status" value="1"/>
</dbReference>
<gene>
    <name evidence="3" type="ORF">ACFPM8_18975</name>
</gene>
<keyword evidence="4" id="KW-1185">Reference proteome</keyword>
<dbReference type="RefSeq" id="WP_378999872.1">
    <property type="nucleotide sequence ID" value="NZ_JBHSMT010000029.1"/>
</dbReference>
<dbReference type="EMBL" id="JBHSMT010000029">
    <property type="protein sequence ID" value="MFC5476050.1"/>
    <property type="molecule type" value="Genomic_DNA"/>
</dbReference>
<dbReference type="Proteomes" id="UP001596045">
    <property type="component" value="Unassembled WGS sequence"/>
</dbReference>
<sequence>MSKVVSDQADGLRRLMAQHAGANPVRVFALVGSTPAVGATSVALNLAAALAQQGQDVLLLEEKSGPQSASAVWQINTGGSWSDVAAQRLPLQAAAGRAACGVWVLPAAGSADQTDVRSVFQGQIVLIDASLDRNGALSPLAAQADEVIVVLRPQAASITAGYACIKQLHYAHALQQLRIMLNLATDANEAQRVLNNLVGTGSRYLALALEPAGCVVDDPRLAHAQRLGLSVVEAFQTSPAAIDFRRIAADLLQWPWRARVPNKQASPVGVSQPQRVLQPS</sequence>
<dbReference type="PANTHER" id="PTHR43384:SF6">
    <property type="entry name" value="SEPTUM SITE-DETERMINING PROTEIN MIND HOMOLOG, CHLOROPLASTIC"/>
    <property type="match status" value="1"/>
</dbReference>
<evidence type="ECO:0000256" key="2">
    <source>
        <dbReference type="ARBA" id="ARBA00022840"/>
    </source>
</evidence>
<dbReference type="Gene3D" id="3.40.50.300">
    <property type="entry name" value="P-loop containing nucleotide triphosphate hydrolases"/>
    <property type="match status" value="1"/>
</dbReference>
<keyword evidence="1" id="KW-0547">Nucleotide-binding</keyword>
<dbReference type="SUPFAM" id="SSF52540">
    <property type="entry name" value="P-loop containing nucleoside triphosphate hydrolases"/>
    <property type="match status" value="1"/>
</dbReference>
<evidence type="ECO:0000256" key="1">
    <source>
        <dbReference type="ARBA" id="ARBA00022741"/>
    </source>
</evidence>